<name>A0AA40AQU4_9PEZI</name>
<keyword evidence="1" id="KW-0732">Signal</keyword>
<feature type="chain" id="PRO_5041282087" description="Secreted protein" evidence="1">
    <location>
        <begin position="23"/>
        <end position="111"/>
    </location>
</feature>
<protein>
    <recommendedName>
        <fullName evidence="4">Secreted protein</fullName>
    </recommendedName>
</protein>
<accession>A0AA40AQU4</accession>
<gene>
    <name evidence="2" type="ORF">B0H67DRAFT_183544</name>
</gene>
<comment type="caution">
    <text evidence="2">The sequence shown here is derived from an EMBL/GenBank/DDBJ whole genome shotgun (WGS) entry which is preliminary data.</text>
</comment>
<evidence type="ECO:0008006" key="4">
    <source>
        <dbReference type="Google" id="ProtNLM"/>
    </source>
</evidence>
<feature type="signal peptide" evidence="1">
    <location>
        <begin position="1"/>
        <end position="22"/>
    </location>
</feature>
<organism evidence="2 3">
    <name type="scientific">Lasiosphaeris hirsuta</name>
    <dbReference type="NCBI Taxonomy" id="260670"/>
    <lineage>
        <taxon>Eukaryota</taxon>
        <taxon>Fungi</taxon>
        <taxon>Dikarya</taxon>
        <taxon>Ascomycota</taxon>
        <taxon>Pezizomycotina</taxon>
        <taxon>Sordariomycetes</taxon>
        <taxon>Sordariomycetidae</taxon>
        <taxon>Sordariales</taxon>
        <taxon>Lasiosphaeriaceae</taxon>
        <taxon>Lasiosphaeris</taxon>
    </lineage>
</organism>
<dbReference type="AlphaFoldDB" id="A0AA40AQU4"/>
<proteinExistence type="predicted"/>
<evidence type="ECO:0000256" key="1">
    <source>
        <dbReference type="SAM" id="SignalP"/>
    </source>
</evidence>
<evidence type="ECO:0000313" key="3">
    <source>
        <dbReference type="Proteomes" id="UP001172102"/>
    </source>
</evidence>
<keyword evidence="3" id="KW-1185">Reference proteome</keyword>
<dbReference type="Proteomes" id="UP001172102">
    <property type="component" value="Unassembled WGS sequence"/>
</dbReference>
<dbReference type="EMBL" id="JAUKUA010000003">
    <property type="protein sequence ID" value="KAK0720323.1"/>
    <property type="molecule type" value="Genomic_DNA"/>
</dbReference>
<evidence type="ECO:0000313" key="2">
    <source>
        <dbReference type="EMBL" id="KAK0720323.1"/>
    </source>
</evidence>
<sequence length="111" mass="11376">MSGCLGLWLSGCLLVFQERAASEGSLHCLFIHVLLSLALPTAPLSGSKSIQMNNLLLTPASLEAIMAASSPANSVCSSPPFKSAGRGHGPRAGVTPPRTCSTCSACSTYVL</sequence>
<reference evidence="2" key="1">
    <citation type="submission" date="2023-06" db="EMBL/GenBank/DDBJ databases">
        <title>Genome-scale phylogeny and comparative genomics of the fungal order Sordariales.</title>
        <authorList>
            <consortium name="Lawrence Berkeley National Laboratory"/>
            <person name="Hensen N."/>
            <person name="Bonometti L."/>
            <person name="Westerberg I."/>
            <person name="Brannstrom I.O."/>
            <person name="Guillou S."/>
            <person name="Cros-Aarteil S."/>
            <person name="Calhoun S."/>
            <person name="Haridas S."/>
            <person name="Kuo A."/>
            <person name="Mondo S."/>
            <person name="Pangilinan J."/>
            <person name="Riley R."/>
            <person name="Labutti K."/>
            <person name="Andreopoulos B."/>
            <person name="Lipzen A."/>
            <person name="Chen C."/>
            <person name="Yanf M."/>
            <person name="Daum C."/>
            <person name="Ng V."/>
            <person name="Clum A."/>
            <person name="Steindorff A."/>
            <person name="Ohm R."/>
            <person name="Martin F."/>
            <person name="Silar P."/>
            <person name="Natvig D."/>
            <person name="Lalanne C."/>
            <person name="Gautier V."/>
            <person name="Ament-Velasquez S.L."/>
            <person name="Kruys A."/>
            <person name="Hutchinson M.I."/>
            <person name="Powell A.J."/>
            <person name="Barry K."/>
            <person name="Miller A.N."/>
            <person name="Grigoriev I.V."/>
            <person name="Debuchy R."/>
            <person name="Gladieux P."/>
            <person name="Thoren M.H."/>
            <person name="Johannesson H."/>
        </authorList>
    </citation>
    <scope>NUCLEOTIDE SEQUENCE</scope>
    <source>
        <strain evidence="2">SMH4607-1</strain>
    </source>
</reference>